<proteinExistence type="predicted"/>
<dbReference type="InterPro" id="IPR025091">
    <property type="entry name" value="DUF4019"/>
</dbReference>
<dbReference type="AlphaFoldDB" id="A0A562PVI4"/>
<accession>A0A562PVI4</accession>
<dbReference type="EMBL" id="CP046904">
    <property type="protein sequence ID" value="QGZ39559.1"/>
    <property type="molecule type" value="Genomic_DNA"/>
</dbReference>
<reference evidence="3 4" key="1">
    <citation type="journal article" date="2015" name="Stand. Genomic Sci.">
        <title>Genomic Encyclopedia of Bacterial and Archaeal Type Strains, Phase III: the genomes of soil and plant-associated and newly described type strains.</title>
        <authorList>
            <person name="Whitman W.B."/>
            <person name="Woyke T."/>
            <person name="Klenk H.P."/>
            <person name="Zhou Y."/>
            <person name="Lilburn T.G."/>
            <person name="Beck B.J."/>
            <person name="De Vos P."/>
            <person name="Vandamme P."/>
            <person name="Eisen J.A."/>
            <person name="Garrity G."/>
            <person name="Hugenholtz P."/>
            <person name="Kyrpides N.C."/>
        </authorList>
    </citation>
    <scope>NUCLEOTIDE SEQUENCE [LARGE SCALE GENOMIC DNA]</scope>
    <source>
        <strain evidence="3 4">CGMCC 1.10685</strain>
    </source>
</reference>
<name>A0A562PVI4_9BURK</name>
<dbReference type="Proteomes" id="UP000437862">
    <property type="component" value="Chromosome"/>
</dbReference>
<keyword evidence="5" id="KW-1185">Reference proteome</keyword>
<evidence type="ECO:0000313" key="4">
    <source>
        <dbReference type="Proteomes" id="UP000315112"/>
    </source>
</evidence>
<sequence length="146" mass="15921">MKLLAALLFSTASLSLAPFAHAQGVQPPQDPQVLAAAQQAAEQWLAVVDEGRYTASWEQGAQVLKNAVSVAQWEKGMRDARMPVGTVQGRTLMSSVYATTLPGAPRGHYVVLQYASRFTDRANAIETVTPTREEDGTWRVAGYFIR</sequence>
<dbReference type="Proteomes" id="UP000315112">
    <property type="component" value="Unassembled WGS sequence"/>
</dbReference>
<reference evidence="2 5" key="3">
    <citation type="submission" date="2019-12" db="EMBL/GenBank/DDBJ databases">
        <title>Draft Genome Sequences of Six Type Strains of the Genus Massilia.</title>
        <authorList>
            <person name="Miess H."/>
            <person name="Frediansyah A."/>
            <person name="Goeker M."/>
            <person name="Gross H."/>
        </authorList>
    </citation>
    <scope>NUCLEOTIDE SEQUENCE [LARGE SCALE GENOMIC DNA]</scope>
    <source>
        <strain evidence="2 5">DSM 26639</strain>
    </source>
</reference>
<dbReference type="EMBL" id="VLKW01000003">
    <property type="protein sequence ID" value="TWI48455.1"/>
    <property type="molecule type" value="Genomic_DNA"/>
</dbReference>
<dbReference type="RefSeq" id="WP_145874250.1">
    <property type="nucleotide sequence ID" value="NZ_CP046904.1"/>
</dbReference>
<gene>
    <name evidence="2" type="ORF">GO485_11215</name>
    <name evidence="3" type="ORF">IP92_01844</name>
</gene>
<dbReference type="OrthoDB" id="21915at2"/>
<organism evidence="3 4">
    <name type="scientific">Pseudoduganella flava</name>
    <dbReference type="NCBI Taxonomy" id="871742"/>
    <lineage>
        <taxon>Bacteria</taxon>
        <taxon>Pseudomonadati</taxon>
        <taxon>Pseudomonadota</taxon>
        <taxon>Betaproteobacteria</taxon>
        <taxon>Burkholderiales</taxon>
        <taxon>Oxalobacteraceae</taxon>
        <taxon>Telluria group</taxon>
        <taxon>Pseudoduganella</taxon>
    </lineage>
</organism>
<evidence type="ECO:0000256" key="1">
    <source>
        <dbReference type="SAM" id="SignalP"/>
    </source>
</evidence>
<evidence type="ECO:0000313" key="5">
    <source>
        <dbReference type="Proteomes" id="UP000437862"/>
    </source>
</evidence>
<feature type="chain" id="PRO_5044617956" evidence="1">
    <location>
        <begin position="23"/>
        <end position="146"/>
    </location>
</feature>
<evidence type="ECO:0000313" key="2">
    <source>
        <dbReference type="EMBL" id="QGZ39559.1"/>
    </source>
</evidence>
<protein>
    <submittedName>
        <fullName evidence="2">DUF4019 domain-containing protein</fullName>
    </submittedName>
    <submittedName>
        <fullName evidence="3">Uncharacterized protein DUF4019</fullName>
    </submittedName>
</protein>
<evidence type="ECO:0000313" key="3">
    <source>
        <dbReference type="EMBL" id="TWI48455.1"/>
    </source>
</evidence>
<dbReference type="Pfam" id="PF13211">
    <property type="entry name" value="DUF4019"/>
    <property type="match status" value="1"/>
</dbReference>
<reference evidence="3" key="2">
    <citation type="submission" date="2019-07" db="EMBL/GenBank/DDBJ databases">
        <authorList>
            <person name="Whitman W."/>
            <person name="Huntemann M."/>
            <person name="Clum A."/>
            <person name="Pillay M."/>
            <person name="Palaniappan K."/>
            <person name="Varghese N."/>
            <person name="Mikhailova N."/>
            <person name="Stamatis D."/>
            <person name="Reddy T."/>
            <person name="Daum C."/>
            <person name="Shapiro N."/>
            <person name="Ivanova N."/>
            <person name="Kyrpides N."/>
            <person name="Woyke T."/>
        </authorList>
    </citation>
    <scope>NUCLEOTIDE SEQUENCE</scope>
    <source>
        <strain evidence="3">CGMCC 1.10685</strain>
    </source>
</reference>
<keyword evidence="1" id="KW-0732">Signal</keyword>
<feature type="signal peptide" evidence="1">
    <location>
        <begin position="1"/>
        <end position="22"/>
    </location>
</feature>